<dbReference type="InterPro" id="IPR010496">
    <property type="entry name" value="AL/BT2_dom"/>
</dbReference>
<proteinExistence type="predicted"/>
<name>A0ABT3GKQ1_9BACT</name>
<evidence type="ECO:0000313" key="4">
    <source>
        <dbReference type="Proteomes" id="UP001320876"/>
    </source>
</evidence>
<feature type="chain" id="PRO_5047490707" evidence="1">
    <location>
        <begin position="20"/>
        <end position="271"/>
    </location>
</feature>
<evidence type="ECO:0000256" key="1">
    <source>
        <dbReference type="SAM" id="SignalP"/>
    </source>
</evidence>
<sequence>MKIRHILVATTLVSAAASAAEGFKDTPLIPGSKWHVHDPDRPKPPVVEPGKEFSQLANAPQDAVVLFNGKDFSKWQGEKGEVKWKIEGDYAETTKTGRIRTKDEFGDFQLHLEFATPAKVEGNGQGRGNNGVNIYGKYEIQVLDSFNNVTYADGQASAIYGQTPPMVNASRPPGEWQTYDIIFEGPRWDSAGKLVKKAYITVLHNGVLVHHHRELHGNTVYRGVGNYDKPHPPKGFIELYEHGNPVRFRNIWIREVKIPTPEDLGMALEAK</sequence>
<comment type="caution">
    <text evidence="3">The sequence shown here is derived from an EMBL/GenBank/DDBJ whole genome shotgun (WGS) entry which is preliminary data.</text>
</comment>
<dbReference type="Gene3D" id="2.60.120.560">
    <property type="entry name" value="Exo-inulinase, domain 1"/>
    <property type="match status" value="1"/>
</dbReference>
<dbReference type="Proteomes" id="UP001320876">
    <property type="component" value="Unassembled WGS sequence"/>
</dbReference>
<dbReference type="Pfam" id="PF06439">
    <property type="entry name" value="3keto-disac_hyd"/>
    <property type="match status" value="1"/>
</dbReference>
<protein>
    <submittedName>
        <fullName evidence="3">DUF1080 domain-containing protein</fullName>
    </submittedName>
</protein>
<keyword evidence="1" id="KW-0732">Signal</keyword>
<evidence type="ECO:0000313" key="3">
    <source>
        <dbReference type="EMBL" id="MCW1924100.1"/>
    </source>
</evidence>
<reference evidence="3 4" key="1">
    <citation type="submission" date="2022-10" db="EMBL/GenBank/DDBJ databases">
        <title>Luteolibacter arcticus strain CCTCC AB 2014275, whole genome shotgun sequencing project.</title>
        <authorList>
            <person name="Zhao G."/>
            <person name="Shen L."/>
        </authorList>
    </citation>
    <scope>NUCLEOTIDE SEQUENCE [LARGE SCALE GENOMIC DNA]</scope>
    <source>
        <strain evidence="3 4">CCTCC AB 2014275</strain>
    </source>
</reference>
<accession>A0ABT3GKQ1</accession>
<organism evidence="3 4">
    <name type="scientific">Luteolibacter arcticus</name>
    <dbReference type="NCBI Taxonomy" id="1581411"/>
    <lineage>
        <taxon>Bacteria</taxon>
        <taxon>Pseudomonadati</taxon>
        <taxon>Verrucomicrobiota</taxon>
        <taxon>Verrucomicrobiia</taxon>
        <taxon>Verrucomicrobiales</taxon>
        <taxon>Verrucomicrobiaceae</taxon>
        <taxon>Luteolibacter</taxon>
    </lineage>
</organism>
<dbReference type="RefSeq" id="WP_264488208.1">
    <property type="nucleotide sequence ID" value="NZ_JAPDDT010000007.1"/>
</dbReference>
<feature type="signal peptide" evidence="1">
    <location>
        <begin position="1"/>
        <end position="19"/>
    </location>
</feature>
<evidence type="ECO:0000259" key="2">
    <source>
        <dbReference type="Pfam" id="PF06439"/>
    </source>
</evidence>
<feature type="domain" description="3-keto-alpha-glucoside-1,2-lyase/3-keto-2-hydroxy-glucal hydratase" evidence="2">
    <location>
        <begin position="63"/>
        <end position="254"/>
    </location>
</feature>
<dbReference type="EMBL" id="JAPDDT010000007">
    <property type="protein sequence ID" value="MCW1924100.1"/>
    <property type="molecule type" value="Genomic_DNA"/>
</dbReference>
<gene>
    <name evidence="3" type="ORF">OKA05_16150</name>
</gene>
<keyword evidence="4" id="KW-1185">Reference proteome</keyword>